<evidence type="ECO:0000256" key="6">
    <source>
        <dbReference type="SAM" id="Coils"/>
    </source>
</evidence>
<evidence type="ECO:0000313" key="8">
    <source>
        <dbReference type="EMBL" id="ULU00259.1"/>
    </source>
</evidence>
<keyword evidence="5" id="KW-0813">Transport</keyword>
<protein>
    <recommendedName>
        <fullName evidence="5">Oxysterol-binding protein</fullName>
    </recommendedName>
</protein>
<dbReference type="EMBL" id="CP090893">
    <property type="protein sequence ID" value="ULU00259.1"/>
    <property type="molecule type" value="Genomic_DNA"/>
</dbReference>
<dbReference type="FunFam" id="2.40.160.120:FF:000026">
    <property type="entry name" value="Oxysterol-binding protein"/>
    <property type="match status" value="1"/>
</dbReference>
<dbReference type="GO" id="GO:0006869">
    <property type="term" value="P:lipid transport"/>
    <property type="evidence" value="ECO:0007669"/>
    <property type="project" value="UniProtKB-KW"/>
</dbReference>
<evidence type="ECO:0000256" key="3">
    <source>
        <dbReference type="ARBA" id="ARBA00023121"/>
    </source>
</evidence>
<dbReference type="EMBL" id="CP092622">
    <property type="protein sequence ID" value="UMM22937.1"/>
    <property type="molecule type" value="Genomic_DNA"/>
</dbReference>
<evidence type="ECO:0000256" key="4">
    <source>
        <dbReference type="RuleBase" id="RU003844"/>
    </source>
</evidence>
<accession>A0AAE9JC87</accession>
<name>A0AAE9JC87_CAEBR</name>
<keyword evidence="6" id="KW-0175">Coiled coil</keyword>
<feature type="region of interest" description="Disordered" evidence="7">
    <location>
        <begin position="31"/>
        <end position="99"/>
    </location>
</feature>
<feature type="compositionally biased region" description="Basic and acidic residues" evidence="7">
    <location>
        <begin position="37"/>
        <end position="69"/>
    </location>
</feature>
<comment type="similarity">
    <text evidence="1 4">Belongs to the OSBP family.</text>
</comment>
<dbReference type="Gene3D" id="2.30.29.30">
    <property type="entry name" value="Pleckstrin-homology domain (PH domain)/Phosphotyrosine-binding domain (PTB)"/>
    <property type="match status" value="1"/>
</dbReference>
<reference evidence="9 11" key="1">
    <citation type="submission" date="2022-04" db="EMBL/GenBank/DDBJ databases">
        <title>Chromosome-level reference genomes for two strains of Caenorhabditis briggsae: an improved platform for comparative genomics.</title>
        <authorList>
            <person name="Stevens L."/>
            <person name="Andersen E."/>
        </authorList>
    </citation>
    <scope>NUCLEOTIDE SEQUENCE [LARGE SCALE GENOMIC DNA]</scope>
    <source>
        <strain evidence="9">VX34</strain>
        <tissue evidence="9">Whole-organism</tissue>
    </source>
</reference>
<organism evidence="9 11">
    <name type="scientific">Caenorhabditis briggsae</name>
    <dbReference type="NCBI Taxonomy" id="6238"/>
    <lineage>
        <taxon>Eukaryota</taxon>
        <taxon>Metazoa</taxon>
        <taxon>Ecdysozoa</taxon>
        <taxon>Nematoda</taxon>
        <taxon>Chromadorea</taxon>
        <taxon>Rhabditida</taxon>
        <taxon>Rhabditina</taxon>
        <taxon>Rhabditomorpha</taxon>
        <taxon>Rhabditoidea</taxon>
        <taxon>Rhabditidae</taxon>
        <taxon>Peloderinae</taxon>
        <taxon>Caenorhabditis</taxon>
    </lineage>
</organism>
<evidence type="ECO:0000256" key="5">
    <source>
        <dbReference type="RuleBase" id="RU003845"/>
    </source>
</evidence>
<dbReference type="SUPFAM" id="SSF50729">
    <property type="entry name" value="PH domain-like"/>
    <property type="match status" value="1"/>
</dbReference>
<dbReference type="Proteomes" id="UP000829354">
    <property type="component" value="Chromosome III"/>
</dbReference>
<dbReference type="Pfam" id="PF01237">
    <property type="entry name" value="Oxysterol_BP"/>
    <property type="match status" value="1"/>
</dbReference>
<dbReference type="SUPFAM" id="SSF144000">
    <property type="entry name" value="Oxysterol-binding protein-like"/>
    <property type="match status" value="1"/>
</dbReference>
<evidence type="ECO:0000313" key="9">
    <source>
        <dbReference type="EMBL" id="UMM22937.1"/>
    </source>
</evidence>
<feature type="region of interest" description="Disordered" evidence="7">
    <location>
        <begin position="422"/>
        <end position="476"/>
    </location>
</feature>
<evidence type="ECO:0000256" key="2">
    <source>
        <dbReference type="ARBA" id="ARBA00022553"/>
    </source>
</evidence>
<dbReference type="AlphaFoldDB" id="A0AAE9JC87"/>
<feature type="compositionally biased region" description="Low complexity" evidence="7">
    <location>
        <begin position="447"/>
        <end position="459"/>
    </location>
</feature>
<dbReference type="PANTHER" id="PTHR10972:SF205">
    <property type="entry name" value="OXYSTEROL-BINDING PROTEIN 1"/>
    <property type="match status" value="1"/>
</dbReference>
<evidence type="ECO:0000256" key="1">
    <source>
        <dbReference type="ARBA" id="ARBA00008842"/>
    </source>
</evidence>
<reference evidence="8 10" key="2">
    <citation type="submission" date="2022-05" db="EMBL/GenBank/DDBJ databases">
        <title>Chromosome-level reference genomes for two strains of Caenorhabditis briggsae: an improved platform for comparative genomics.</title>
        <authorList>
            <person name="Stevens L."/>
            <person name="Andersen E.C."/>
        </authorList>
    </citation>
    <scope>NUCLEOTIDE SEQUENCE [LARGE SCALE GENOMIC DNA]</scope>
    <source>
        <strain evidence="8">QX1410_ONT</strain>
        <tissue evidence="8">Whole-organism</tissue>
    </source>
</reference>
<evidence type="ECO:0000313" key="10">
    <source>
        <dbReference type="Proteomes" id="UP000827892"/>
    </source>
</evidence>
<dbReference type="InterPro" id="IPR018494">
    <property type="entry name" value="Oxysterol-bd_CS"/>
</dbReference>
<proteinExistence type="inferred from homology"/>
<keyword evidence="11" id="KW-1185">Reference proteome</keyword>
<keyword evidence="5" id="KW-0445">Lipid transport</keyword>
<sequence>MVPNHCVMLEGMEKAAAKETDIILSENEKMRRQTIIDSKRKREESRQNGEEGEKEKKEIGSGRRNDNDPRQSSLIDLTSCSLSSSTSHSSSTNLPSTATSAVSTSTYCSASSSSLCKSKRIRHRIMGTLRGRLRQARKQISWCAFPVGRRARRKASGEGNSDNESVYVSACGDSMQKYVYADDGEDDETRFLEKELEEDRNPSEVGHTCRGSINLQEARVHTDKTTSCIVISGQSQTFHVKPHNEMDRQQWVNSLEYMRHKAVTKAESEEDEDAQLAQTDSSRSDALILSNRQISGKLCDLRTAANMMNKQGDELMRALNGTVETDKNSLAERADLLKMTTAAVIQAAEEFVELSEQSAKRLNKIVAVEHKEKAFLQEQLEALAKQHSSLERAASKYSSGVPVSAYSDQEDEFHDAEEDLIMPCNSTSPAGVHAAPTVRTDRRHSGAGDPSSSISSSPSPDAPKGKQRRNTVPERPDLPINLWSIMKNCIGKELSKIPMPVNFSEPISVLQRVTEDLEYADLLEIGAKLSTLEQMCYVAAYAASNYSTTGHRTNKPFNPLLGETYEFDRMEDLGWRSVTEQVSHHPPAAAHHAEGRGWTMYQDFTMTSRFRGKYLSVIPIGFTHVVFPSTNSHFSYRKITTTVHNIIVGKLWIDNHGEMEITNHTTNEKCVLKFIPYSYFSREQPRKVYGIVRDSEGIPKYVVQGTWDKSIDMLKVSSWNGNHEKPKVEVDETSLKRIWTAHPLPKGAEKMHNFTKFAIELNEPEDGVAPTDSRLRPDQRMMENGQWDEANKKKLEIEEKQRIVRRRREAEKELAMKRGDKYEEYEPTWFVRVQDESNGALIHQYKGGYWEAKEQHDWNKCPDIF</sequence>
<dbReference type="InterPro" id="IPR037239">
    <property type="entry name" value="OSBP_sf"/>
</dbReference>
<dbReference type="Gene3D" id="2.40.160.120">
    <property type="match status" value="1"/>
</dbReference>
<keyword evidence="3" id="KW-0446">Lipid-binding</keyword>
<dbReference type="InterPro" id="IPR000648">
    <property type="entry name" value="Oxysterol-bd"/>
</dbReference>
<dbReference type="PROSITE" id="PS01013">
    <property type="entry name" value="OSBP"/>
    <property type="match status" value="1"/>
</dbReference>
<dbReference type="Proteomes" id="UP000827892">
    <property type="component" value="Chromosome III"/>
</dbReference>
<dbReference type="GO" id="GO:0008289">
    <property type="term" value="F:lipid binding"/>
    <property type="evidence" value="ECO:0007669"/>
    <property type="project" value="UniProtKB-KW"/>
</dbReference>
<feature type="compositionally biased region" description="Low complexity" evidence="7">
    <location>
        <begin position="72"/>
        <end position="99"/>
    </location>
</feature>
<keyword evidence="2" id="KW-0597">Phosphoprotein</keyword>
<evidence type="ECO:0000313" key="11">
    <source>
        <dbReference type="Proteomes" id="UP000829354"/>
    </source>
</evidence>
<evidence type="ECO:0000256" key="7">
    <source>
        <dbReference type="SAM" id="MobiDB-lite"/>
    </source>
</evidence>
<dbReference type="InterPro" id="IPR011993">
    <property type="entry name" value="PH-like_dom_sf"/>
</dbReference>
<gene>
    <name evidence="8" type="ORF">L3Y34_001045</name>
    <name evidence="9" type="ORF">L5515_003897</name>
</gene>
<dbReference type="PANTHER" id="PTHR10972">
    <property type="entry name" value="OXYSTEROL-BINDING PROTEIN-RELATED"/>
    <property type="match status" value="1"/>
</dbReference>
<feature type="coiled-coil region" evidence="6">
    <location>
        <begin position="366"/>
        <end position="393"/>
    </location>
</feature>